<evidence type="ECO:0000256" key="4">
    <source>
        <dbReference type="ARBA" id="ARBA00023002"/>
    </source>
</evidence>
<evidence type="ECO:0000256" key="1">
    <source>
        <dbReference type="ARBA" id="ARBA00004127"/>
    </source>
</evidence>
<sequence>MTLPDPVAIAIPAFIVLIVLELAIGRLGLARGRYELRDTTASLVMGLGNLALGIPFAILIYGLTVWAHRFALFDIGFQWWAFALILFAEDFVYYWFHRLSHEHRFWWAAHVNHHSSRHYNLSTALRQTWTGNAAGTFVLWLPLALIGFPPALIVFQKGVSLVYQFWIHTESVGRLPRPIEWIFNTPSHHRVHHAVNPRYLDRNYAGILIIWDRLFGTFVPEDDAEPCRYGIVKQLGTFNPLRIAFHEWADMIGDLRRARNLREAAGYLFGPPGWSPDGSRRTSAQIRAGAAKA</sequence>
<dbReference type="GO" id="GO:0005506">
    <property type="term" value="F:iron ion binding"/>
    <property type="evidence" value="ECO:0007669"/>
    <property type="project" value="InterPro"/>
</dbReference>
<keyword evidence="10" id="KW-1185">Reference proteome</keyword>
<dbReference type="GO" id="GO:0012505">
    <property type="term" value="C:endomembrane system"/>
    <property type="evidence" value="ECO:0007669"/>
    <property type="project" value="UniProtKB-SubCell"/>
</dbReference>
<evidence type="ECO:0000256" key="6">
    <source>
        <dbReference type="ARBA" id="ARBA00023136"/>
    </source>
</evidence>
<feature type="transmembrane region" description="Helical" evidence="7">
    <location>
        <begin position="79"/>
        <end position="96"/>
    </location>
</feature>
<dbReference type="RefSeq" id="WP_109794662.1">
    <property type="nucleotide sequence ID" value="NZ_PHIG01000047.1"/>
</dbReference>
<evidence type="ECO:0000256" key="2">
    <source>
        <dbReference type="ARBA" id="ARBA00022692"/>
    </source>
</evidence>
<reference evidence="9 10" key="1">
    <citation type="submission" date="2017-11" db="EMBL/GenBank/DDBJ databases">
        <title>Draft genome sequence of Rhizobiales bacterium SY3-13.</title>
        <authorList>
            <person name="Sun C."/>
        </authorList>
    </citation>
    <scope>NUCLEOTIDE SEQUENCE [LARGE SCALE GENOMIC DNA]</scope>
    <source>
        <strain evidence="9 10">SY3-13</strain>
    </source>
</reference>
<feature type="transmembrane region" description="Helical" evidence="7">
    <location>
        <begin position="6"/>
        <end position="29"/>
    </location>
</feature>
<keyword evidence="2 7" id="KW-0812">Transmembrane</keyword>
<dbReference type="GO" id="GO:0006643">
    <property type="term" value="P:membrane lipid metabolic process"/>
    <property type="evidence" value="ECO:0007669"/>
    <property type="project" value="TreeGrafter"/>
</dbReference>
<comment type="caution">
    <text evidence="9">The sequence shown here is derived from an EMBL/GenBank/DDBJ whole genome shotgun (WGS) entry which is preliminary data.</text>
</comment>
<keyword evidence="5" id="KW-0443">Lipid metabolism</keyword>
<evidence type="ECO:0000256" key="3">
    <source>
        <dbReference type="ARBA" id="ARBA00022989"/>
    </source>
</evidence>
<feature type="transmembrane region" description="Helical" evidence="7">
    <location>
        <begin position="41"/>
        <end position="67"/>
    </location>
</feature>
<protein>
    <submittedName>
        <fullName evidence="9">C-5 sterol desaturase</fullName>
    </submittedName>
</protein>
<evidence type="ECO:0000313" key="10">
    <source>
        <dbReference type="Proteomes" id="UP000229498"/>
    </source>
</evidence>
<evidence type="ECO:0000256" key="5">
    <source>
        <dbReference type="ARBA" id="ARBA00023098"/>
    </source>
</evidence>
<gene>
    <name evidence="9" type="ORF">CVT23_17720</name>
</gene>
<evidence type="ECO:0000256" key="7">
    <source>
        <dbReference type="SAM" id="Phobius"/>
    </source>
</evidence>
<dbReference type="OrthoDB" id="9770329at2"/>
<dbReference type="AlphaFoldDB" id="A0A2M9FXM6"/>
<dbReference type="Proteomes" id="UP000229498">
    <property type="component" value="Unassembled WGS sequence"/>
</dbReference>
<keyword evidence="4" id="KW-0560">Oxidoreductase</keyword>
<accession>A0A2M9FXM6</accession>
<keyword evidence="6 7" id="KW-0472">Membrane</keyword>
<dbReference type="InterPro" id="IPR006694">
    <property type="entry name" value="Fatty_acid_hydroxylase"/>
</dbReference>
<dbReference type="Pfam" id="PF04116">
    <property type="entry name" value="FA_hydroxylase"/>
    <property type="match status" value="1"/>
</dbReference>
<dbReference type="GO" id="GO:0016020">
    <property type="term" value="C:membrane"/>
    <property type="evidence" value="ECO:0007669"/>
    <property type="project" value="GOC"/>
</dbReference>
<dbReference type="EMBL" id="PHIG01000047">
    <property type="protein sequence ID" value="PJK28215.1"/>
    <property type="molecule type" value="Genomic_DNA"/>
</dbReference>
<dbReference type="GO" id="GO:0008610">
    <property type="term" value="P:lipid biosynthetic process"/>
    <property type="evidence" value="ECO:0007669"/>
    <property type="project" value="InterPro"/>
</dbReference>
<proteinExistence type="predicted"/>
<organism evidence="9 10">
    <name type="scientific">Minwuia thermotolerans</name>
    <dbReference type="NCBI Taxonomy" id="2056226"/>
    <lineage>
        <taxon>Bacteria</taxon>
        <taxon>Pseudomonadati</taxon>
        <taxon>Pseudomonadota</taxon>
        <taxon>Alphaproteobacteria</taxon>
        <taxon>Minwuiales</taxon>
        <taxon>Minwuiaceae</taxon>
        <taxon>Minwuia</taxon>
    </lineage>
</organism>
<keyword evidence="3 7" id="KW-1133">Transmembrane helix</keyword>
<dbReference type="GO" id="GO:0050479">
    <property type="term" value="F:glyceryl-ether monooxygenase activity"/>
    <property type="evidence" value="ECO:0007669"/>
    <property type="project" value="TreeGrafter"/>
</dbReference>
<evidence type="ECO:0000259" key="8">
    <source>
        <dbReference type="Pfam" id="PF04116"/>
    </source>
</evidence>
<evidence type="ECO:0000313" key="9">
    <source>
        <dbReference type="EMBL" id="PJK28215.1"/>
    </source>
</evidence>
<feature type="domain" description="Fatty acid hydroxylase" evidence="8">
    <location>
        <begin position="82"/>
        <end position="217"/>
    </location>
</feature>
<dbReference type="PANTHER" id="PTHR21624:SF1">
    <property type="entry name" value="ALKYLGLYCEROL MONOOXYGENASE"/>
    <property type="match status" value="1"/>
</dbReference>
<dbReference type="PANTHER" id="PTHR21624">
    <property type="entry name" value="STEROL DESATURASE-RELATED PROTEIN"/>
    <property type="match status" value="1"/>
</dbReference>
<dbReference type="InterPro" id="IPR051689">
    <property type="entry name" value="Sterol_desaturase/TMEM195"/>
</dbReference>
<name>A0A2M9FXM6_9PROT</name>
<comment type="subcellular location">
    <subcellularLocation>
        <location evidence="1">Endomembrane system</location>
        <topology evidence="1">Multi-pass membrane protein</topology>
    </subcellularLocation>
</comment>